<dbReference type="Proteomes" id="UP000009226">
    <property type="component" value="Chromosome"/>
</dbReference>
<feature type="transmembrane region" description="Helical" evidence="2">
    <location>
        <begin position="426"/>
        <end position="446"/>
    </location>
</feature>
<feature type="transmembrane region" description="Helical" evidence="2">
    <location>
        <begin position="368"/>
        <end position="385"/>
    </location>
</feature>
<keyword evidence="4" id="KW-1185">Reference proteome</keyword>
<dbReference type="HOGENOM" id="CLU_562281_0_0_9"/>
<dbReference type="Pfam" id="PF04519">
    <property type="entry name" value="Bactofilin"/>
    <property type="match status" value="1"/>
</dbReference>
<feature type="transmembrane region" description="Helical" evidence="2">
    <location>
        <begin position="341"/>
        <end position="362"/>
    </location>
</feature>
<keyword evidence="2" id="KW-1133">Transmembrane helix</keyword>
<sequence>MSAFKTVCKFLLKWTAILAVTAALVVGFSFLERGYLAKEISFALHLPTEEWWLDKNIPPVQRRDITTPVQEDEWHYIQNNNEILSEIKEPNKRVRIEQGRVIGTVQAKEVHLGEDAQVGSILATEQAAIYGGSVKQNVQGARVLLAPYYNPEPENNMPRRADYYSDGEERKTKGIVYGNIIGGEITTLPGTSVLGQVGTPESQLDLAGTVQGNATGRQVILRSTAVIHGDVITSSESVMMEPGASVQGRIINSDNKPIKIVKVETDGVDTYRNISPERVHYPQPAGQVIVRDNNPLFTLVLLWIPVLLGILATLFITYGFFTKDATTSIENISGQPLRSIWLGFVSVALGLPLMFLLFISIIGIPVSISLGIALILASLVGLSGVCQKIGQKVSAAFGLNSLSQIKEMLLGILLVAHLIWIPILGWIVLLVLWLMGLGSVTMLWWPRLKTRWQSWRQSRKTRDTGNQSETTVEEEPKDSDENKLL</sequence>
<dbReference type="EMBL" id="CP002736">
    <property type="protein sequence ID" value="AEF93363.1"/>
    <property type="molecule type" value="Genomic_DNA"/>
</dbReference>
<evidence type="ECO:0000256" key="2">
    <source>
        <dbReference type="SAM" id="Phobius"/>
    </source>
</evidence>
<dbReference type="STRING" id="868595.Desca_0470"/>
<dbReference type="RefSeq" id="WP_013809640.1">
    <property type="nucleotide sequence ID" value="NC_015565.1"/>
</dbReference>
<proteinExistence type="predicted"/>
<accession>F6B7B3</accession>
<feature type="transmembrane region" description="Helical" evidence="2">
    <location>
        <begin position="397"/>
        <end position="420"/>
    </location>
</feature>
<feature type="region of interest" description="Disordered" evidence="1">
    <location>
        <begin position="459"/>
        <end position="485"/>
    </location>
</feature>
<keyword evidence="2" id="KW-0472">Membrane</keyword>
<reference evidence="3" key="1">
    <citation type="submission" date="2011-05" db="EMBL/GenBank/DDBJ databases">
        <title>Complete sequence of Desulfotomaculum carboxydivorans CO-1-SRB.</title>
        <authorList>
            <consortium name="US DOE Joint Genome Institute"/>
            <person name="Lucas S."/>
            <person name="Han J."/>
            <person name="Lapidus A."/>
            <person name="Cheng J.-F."/>
            <person name="Goodwin L."/>
            <person name="Pitluck S."/>
            <person name="Peters L."/>
            <person name="Mikhailova N."/>
            <person name="Lu M."/>
            <person name="Han C."/>
            <person name="Tapia R."/>
            <person name="Land M."/>
            <person name="Hauser L."/>
            <person name="Kyrpides N."/>
            <person name="Ivanova N."/>
            <person name="Pagani I."/>
            <person name="Stams A."/>
            <person name="Plugge C."/>
            <person name="Muyzer G."/>
            <person name="Kuever J."/>
            <person name="Parshina S."/>
            <person name="Ivanova A."/>
            <person name="Nazina T."/>
            <person name="Woyke T."/>
        </authorList>
    </citation>
    <scope>NUCLEOTIDE SEQUENCE [LARGE SCALE GENOMIC DNA]</scope>
    <source>
        <strain evidence="3">CO-1-SRB</strain>
    </source>
</reference>
<organism evidence="3 4">
    <name type="scientific">Desulfotomaculum nigrificans (strain DSM 14880 / VKM B-2319 / CO-1-SRB)</name>
    <name type="common">Desulfotomaculum carboxydivorans</name>
    <dbReference type="NCBI Taxonomy" id="868595"/>
    <lineage>
        <taxon>Bacteria</taxon>
        <taxon>Bacillati</taxon>
        <taxon>Bacillota</taxon>
        <taxon>Clostridia</taxon>
        <taxon>Eubacteriales</taxon>
        <taxon>Desulfotomaculaceae</taxon>
        <taxon>Desulfotomaculum</taxon>
    </lineage>
</organism>
<keyword evidence="2" id="KW-0812">Transmembrane</keyword>
<dbReference type="AlphaFoldDB" id="F6B7B3"/>
<feature type="transmembrane region" description="Helical" evidence="2">
    <location>
        <begin position="296"/>
        <end position="321"/>
    </location>
</feature>
<protein>
    <submittedName>
        <fullName evidence="3">Uncharacterized protein</fullName>
    </submittedName>
</protein>
<evidence type="ECO:0000313" key="3">
    <source>
        <dbReference type="EMBL" id="AEF93363.1"/>
    </source>
</evidence>
<evidence type="ECO:0000313" key="4">
    <source>
        <dbReference type="Proteomes" id="UP000009226"/>
    </source>
</evidence>
<name>F6B7B3_DESCC</name>
<gene>
    <name evidence="3" type="ordered locus">Desca_0470</name>
</gene>
<dbReference type="KEGG" id="dca:Desca_0470"/>
<feature type="transmembrane region" description="Helical" evidence="2">
    <location>
        <begin position="12"/>
        <end position="31"/>
    </location>
</feature>
<evidence type="ECO:0000256" key="1">
    <source>
        <dbReference type="SAM" id="MobiDB-lite"/>
    </source>
</evidence>
<dbReference type="InterPro" id="IPR007607">
    <property type="entry name" value="BacA/B"/>
</dbReference>